<dbReference type="InParanoid" id="A0A212EJW3"/>
<dbReference type="InterPro" id="IPR018732">
    <property type="entry name" value="Dpy-19/Dpy-19-like"/>
</dbReference>
<evidence type="ECO:0000256" key="1">
    <source>
        <dbReference type="ARBA" id="ARBA00004141"/>
    </source>
</evidence>
<reference evidence="8 9" key="1">
    <citation type="journal article" date="2011" name="Cell">
        <title>The monarch butterfly genome yields insights into long-distance migration.</title>
        <authorList>
            <person name="Zhan S."/>
            <person name="Merlin C."/>
            <person name="Boore J.L."/>
            <person name="Reppert S.M."/>
        </authorList>
    </citation>
    <scope>NUCLEOTIDE SEQUENCE [LARGE SCALE GENOMIC DNA]</scope>
    <source>
        <strain evidence="8">F-2</strain>
    </source>
</reference>
<organism evidence="8 9">
    <name type="scientific">Danaus plexippus plexippus</name>
    <dbReference type="NCBI Taxonomy" id="278856"/>
    <lineage>
        <taxon>Eukaryota</taxon>
        <taxon>Metazoa</taxon>
        <taxon>Ecdysozoa</taxon>
        <taxon>Arthropoda</taxon>
        <taxon>Hexapoda</taxon>
        <taxon>Insecta</taxon>
        <taxon>Pterygota</taxon>
        <taxon>Neoptera</taxon>
        <taxon>Endopterygota</taxon>
        <taxon>Lepidoptera</taxon>
        <taxon>Glossata</taxon>
        <taxon>Ditrysia</taxon>
        <taxon>Papilionoidea</taxon>
        <taxon>Nymphalidae</taxon>
        <taxon>Danainae</taxon>
        <taxon>Danaini</taxon>
        <taxon>Danaina</taxon>
        <taxon>Danaus</taxon>
        <taxon>Danaus</taxon>
    </lineage>
</organism>
<evidence type="ECO:0000313" key="9">
    <source>
        <dbReference type="Proteomes" id="UP000007151"/>
    </source>
</evidence>
<evidence type="ECO:0000256" key="6">
    <source>
        <dbReference type="ARBA" id="ARBA00022989"/>
    </source>
</evidence>
<keyword evidence="3" id="KW-0328">Glycosyltransferase</keyword>
<comment type="similarity">
    <text evidence="2">Belongs to the dpy-19 family.</text>
</comment>
<dbReference type="PANTHER" id="PTHR31488:SF1">
    <property type="entry name" value="C-MANNOSYLTRANSFERASE DPY19L1"/>
    <property type="match status" value="1"/>
</dbReference>
<gene>
    <name evidence="8" type="ORF">KGM_204618A</name>
</gene>
<comment type="subcellular location">
    <subcellularLocation>
        <location evidence="1">Membrane</location>
        <topology evidence="1">Multi-pass membrane protein</topology>
    </subcellularLocation>
</comment>
<dbReference type="Pfam" id="PF10034">
    <property type="entry name" value="Dpy19"/>
    <property type="match status" value="1"/>
</dbReference>
<evidence type="ECO:0000256" key="5">
    <source>
        <dbReference type="ARBA" id="ARBA00022692"/>
    </source>
</evidence>
<protein>
    <submittedName>
        <fullName evidence="8">Dpy-19 protein 1</fullName>
    </submittedName>
</protein>
<sequence length="151" mass="17534">MTENSEEIRTVKGKRKINFRKITTFVFISGLGKSWTLGIWKSEVALVFGYTHYRYVSTLFENDRNFSHLSELEREMSFRTEMGFYYSYYKTVIEEKQFLAGIARLMYDKLIEYPKDVNALNRFNIAPETCIGSGSDMLVGEAIRTVQLCSG</sequence>
<keyword evidence="4" id="KW-0808">Transferase</keyword>
<keyword evidence="7" id="KW-0472">Membrane</keyword>
<feature type="non-terminal residue" evidence="8">
    <location>
        <position position="151"/>
    </location>
</feature>
<keyword evidence="9" id="KW-1185">Reference proteome</keyword>
<name>A0A212EJW3_DANPL</name>
<dbReference type="EMBL" id="AGBW02014393">
    <property type="protein sequence ID" value="OWR41755.1"/>
    <property type="molecule type" value="Genomic_DNA"/>
</dbReference>
<evidence type="ECO:0000256" key="4">
    <source>
        <dbReference type="ARBA" id="ARBA00022679"/>
    </source>
</evidence>
<dbReference type="Proteomes" id="UP000007151">
    <property type="component" value="Unassembled WGS sequence"/>
</dbReference>
<dbReference type="PANTHER" id="PTHR31488">
    <property type="entry name" value="DPY-19-LIKE 1, LIKE (H. SAPIENS)"/>
    <property type="match status" value="1"/>
</dbReference>
<dbReference type="STRING" id="278856.A0A212EJW3"/>
<dbReference type="GO" id="GO:0000030">
    <property type="term" value="F:mannosyltransferase activity"/>
    <property type="evidence" value="ECO:0007669"/>
    <property type="project" value="TreeGrafter"/>
</dbReference>
<dbReference type="AlphaFoldDB" id="A0A212EJW3"/>
<dbReference type="GO" id="GO:0005637">
    <property type="term" value="C:nuclear inner membrane"/>
    <property type="evidence" value="ECO:0007669"/>
    <property type="project" value="TreeGrafter"/>
</dbReference>
<keyword evidence="5" id="KW-0812">Transmembrane</keyword>
<comment type="caution">
    <text evidence="8">The sequence shown here is derived from an EMBL/GenBank/DDBJ whole genome shotgun (WGS) entry which is preliminary data.</text>
</comment>
<accession>A0A212EJW3</accession>
<evidence type="ECO:0000256" key="2">
    <source>
        <dbReference type="ARBA" id="ARBA00008744"/>
    </source>
</evidence>
<evidence type="ECO:0000256" key="7">
    <source>
        <dbReference type="ARBA" id="ARBA00023136"/>
    </source>
</evidence>
<proteinExistence type="inferred from homology"/>
<keyword evidence="6" id="KW-1133">Transmembrane helix</keyword>
<evidence type="ECO:0000256" key="3">
    <source>
        <dbReference type="ARBA" id="ARBA00022676"/>
    </source>
</evidence>
<dbReference type="KEGG" id="dpl:KGM_204618A"/>
<evidence type="ECO:0000313" key="8">
    <source>
        <dbReference type="EMBL" id="OWR41755.1"/>
    </source>
</evidence>